<accession>A0A3D8SB07</accession>
<reference evidence="1 2" key="1">
    <citation type="journal article" date="2018" name="IMA Fungus">
        <title>IMA Genome-F 9: Draft genome sequence of Annulohypoxylon stygium, Aspergillus mulundensis, Berkeleyomyces basicola (syn. Thielaviopsis basicola), Ceratocystis smalleyi, two Cercospora beticola strains, Coleophoma cylindrospora, Fusarium fracticaudum, Phialophora cf. hyalina, and Morchella septimelata.</title>
        <authorList>
            <person name="Wingfield B.D."/>
            <person name="Bills G.F."/>
            <person name="Dong Y."/>
            <person name="Huang W."/>
            <person name="Nel W.J."/>
            <person name="Swalarsk-Parry B.S."/>
            <person name="Vaghefi N."/>
            <person name="Wilken P.M."/>
            <person name="An Z."/>
            <person name="de Beer Z.W."/>
            <person name="De Vos L."/>
            <person name="Chen L."/>
            <person name="Duong T.A."/>
            <person name="Gao Y."/>
            <person name="Hammerbacher A."/>
            <person name="Kikkert J.R."/>
            <person name="Li Y."/>
            <person name="Li H."/>
            <person name="Li K."/>
            <person name="Li Q."/>
            <person name="Liu X."/>
            <person name="Ma X."/>
            <person name="Naidoo K."/>
            <person name="Pethybridge S.J."/>
            <person name="Sun J."/>
            <person name="Steenkamp E.T."/>
            <person name="van der Nest M.A."/>
            <person name="van Wyk S."/>
            <person name="Wingfield M.J."/>
            <person name="Xiong C."/>
            <person name="Yue Q."/>
            <person name="Zhang X."/>
        </authorList>
    </citation>
    <scope>NUCLEOTIDE SEQUENCE [LARGE SCALE GENOMIC DNA]</scope>
    <source>
        <strain evidence="1 2">DSM 5745</strain>
    </source>
</reference>
<dbReference type="OrthoDB" id="10250282at2759"/>
<name>A0A3D8SB07_9EURO</name>
<gene>
    <name evidence="1" type="ORF">DSM5745_03873</name>
</gene>
<dbReference type="EMBL" id="PVWQ01000004">
    <property type="protein sequence ID" value="RDW83547.1"/>
    <property type="molecule type" value="Genomic_DNA"/>
</dbReference>
<dbReference type="RefSeq" id="XP_026604885.1">
    <property type="nucleotide sequence ID" value="XM_026745889.1"/>
</dbReference>
<organism evidence="1 2">
    <name type="scientific">Aspergillus mulundensis</name>
    <dbReference type="NCBI Taxonomy" id="1810919"/>
    <lineage>
        <taxon>Eukaryota</taxon>
        <taxon>Fungi</taxon>
        <taxon>Dikarya</taxon>
        <taxon>Ascomycota</taxon>
        <taxon>Pezizomycotina</taxon>
        <taxon>Eurotiomycetes</taxon>
        <taxon>Eurotiomycetidae</taxon>
        <taxon>Eurotiales</taxon>
        <taxon>Aspergillaceae</taxon>
        <taxon>Aspergillus</taxon>
        <taxon>Aspergillus subgen. Nidulantes</taxon>
    </lineage>
</organism>
<dbReference type="GeneID" id="38114243"/>
<keyword evidence="2" id="KW-1185">Reference proteome</keyword>
<sequence length="435" mass="46941">MKSALISAFAAAAHSNEFTLSVTDTTSATSDLNNRKVVFYGSTLLVSAWPASTASSSPVAPALSRSRTAMLVSHPLFEQQPGQLGYLTIALAITDGFTFSGNELKLAGGSFYACLEEPRPSYGDAPDDEAVYADNCVILGDNCVDMTLNKADVSAESAWTLMDQGCGRRVSWLDSAACLFLQPWNEIVHESATMQCFVYGDYTDGHGHFCPQHPRPSRSILQLPSSPVEYQQNAHPSRFLPRLAHLPVCLQHNGKSHLARPQSSRQQCPPRRLPRVQSACPVHLHRAGGADPYLHVAGVWPTRLPSDDAGARNYDNVAANRARAAAHCFEAKCFGVLCAGVLASNAVDVITDGARDPEAVRNALLTSSRGASMFLDPTGAAHPAFTVDEKGGMVETEFLQDEEGILYADFELERCVEGKQYHNIVGGISGWMSLI</sequence>
<protein>
    <submittedName>
        <fullName evidence="1">Uncharacterized protein</fullName>
    </submittedName>
</protein>
<dbReference type="AlphaFoldDB" id="A0A3D8SB07"/>
<evidence type="ECO:0000313" key="2">
    <source>
        <dbReference type="Proteomes" id="UP000256690"/>
    </source>
</evidence>
<dbReference type="Proteomes" id="UP000256690">
    <property type="component" value="Unassembled WGS sequence"/>
</dbReference>
<dbReference type="InterPro" id="IPR036526">
    <property type="entry name" value="C-N_Hydrolase_sf"/>
</dbReference>
<dbReference type="SUPFAM" id="SSF56317">
    <property type="entry name" value="Carbon-nitrogen hydrolase"/>
    <property type="match status" value="1"/>
</dbReference>
<evidence type="ECO:0000313" key="1">
    <source>
        <dbReference type="EMBL" id="RDW83547.1"/>
    </source>
</evidence>
<comment type="caution">
    <text evidence="1">The sequence shown here is derived from an EMBL/GenBank/DDBJ whole genome shotgun (WGS) entry which is preliminary data.</text>
</comment>
<proteinExistence type="predicted"/>
<dbReference type="Gene3D" id="3.60.110.10">
    <property type="entry name" value="Carbon-nitrogen hydrolase"/>
    <property type="match status" value="1"/>
</dbReference>
<dbReference type="STRING" id="1810919.A0A3D8SB07"/>